<dbReference type="Proteomes" id="UP001055811">
    <property type="component" value="Linkage Group LG05"/>
</dbReference>
<evidence type="ECO:0000313" key="1">
    <source>
        <dbReference type="EMBL" id="KAI3740890.1"/>
    </source>
</evidence>
<gene>
    <name evidence="1" type="ORF">L2E82_31365</name>
</gene>
<keyword evidence="2" id="KW-1185">Reference proteome</keyword>
<sequence>MAPTTPFTLVTIIPNRILLFRCSLLLRRKRNKPCLLFSFILIESDALSFLAACYLSNFSSNREIFGICDQLGQNMLPPRQQPKSGVLHTSLTLVPGEPCGSPNIQERGSNSDQIRDSPTESASSRETWPTPDPLTLSKPLDNGTTEHSVIRHITDKMSLRDISRERVDIIAERMHHLPNEFLDKLKNELRGLIEGMGGHQHREEYIFLQKMVLARGDLTEKSLVLAHRGQLEILVAIKTGIQAFLHPTVSLSQSSLIEIFLYKRCRNIACGNQIPADNCTCEICTKRNGFCNLCMCVICSKFDFEVNTCRWIGCDVCSHWTHTDCAIHNAQIGNGGSLGEMVFRCRACMRTSELFGWVKDVFHHCAPLWDREALVRELEYVSRIFRGSEEVRGRKLYWKCGELVEKLKSGVAEPVASKAILSFFQEFDIDPRKHEEGGVMAPQEAFNRIADVVQEAIKKMEMVEEEKVRMTKKARLALEACDQELKDKAREVAALKMERQKKKQQVEELESIVRLKQAEAEMFDLKAAEARREAERLQRIAAAKAEKSEEDYASRYLKQRLHEAEAEKQYLFEKMKLAESSSRGSGGGGGGGVGGGGGGEPSQMMMYNKIQDLLKNMYTVPSKGDGQASDIRSRGSV</sequence>
<comment type="caution">
    <text evidence="1">The sequence shown here is derived from an EMBL/GenBank/DDBJ whole genome shotgun (WGS) entry which is preliminary data.</text>
</comment>
<reference evidence="2" key="1">
    <citation type="journal article" date="2022" name="Mol. Ecol. Resour.">
        <title>The genomes of chicory, endive, great burdock and yacon provide insights into Asteraceae palaeo-polyploidization history and plant inulin production.</title>
        <authorList>
            <person name="Fan W."/>
            <person name="Wang S."/>
            <person name="Wang H."/>
            <person name="Wang A."/>
            <person name="Jiang F."/>
            <person name="Liu H."/>
            <person name="Zhao H."/>
            <person name="Xu D."/>
            <person name="Zhang Y."/>
        </authorList>
    </citation>
    <scope>NUCLEOTIDE SEQUENCE [LARGE SCALE GENOMIC DNA]</scope>
    <source>
        <strain evidence="2">cv. Punajuju</strain>
    </source>
</reference>
<name>A0ACB9D328_CICIN</name>
<dbReference type="EMBL" id="CM042013">
    <property type="protein sequence ID" value="KAI3740890.1"/>
    <property type="molecule type" value="Genomic_DNA"/>
</dbReference>
<protein>
    <submittedName>
        <fullName evidence="1">Uncharacterized protein</fullName>
    </submittedName>
</protein>
<reference evidence="1 2" key="2">
    <citation type="journal article" date="2022" name="Mol. Ecol. Resour.">
        <title>The genomes of chicory, endive, great burdock and yacon provide insights into Asteraceae paleo-polyploidization history and plant inulin production.</title>
        <authorList>
            <person name="Fan W."/>
            <person name="Wang S."/>
            <person name="Wang H."/>
            <person name="Wang A."/>
            <person name="Jiang F."/>
            <person name="Liu H."/>
            <person name="Zhao H."/>
            <person name="Xu D."/>
            <person name="Zhang Y."/>
        </authorList>
    </citation>
    <scope>NUCLEOTIDE SEQUENCE [LARGE SCALE GENOMIC DNA]</scope>
    <source>
        <strain evidence="2">cv. Punajuju</strain>
        <tissue evidence="1">Leaves</tissue>
    </source>
</reference>
<evidence type="ECO:0000313" key="2">
    <source>
        <dbReference type="Proteomes" id="UP001055811"/>
    </source>
</evidence>
<proteinExistence type="predicted"/>
<accession>A0ACB9D328</accession>
<organism evidence="1 2">
    <name type="scientific">Cichorium intybus</name>
    <name type="common">Chicory</name>
    <dbReference type="NCBI Taxonomy" id="13427"/>
    <lineage>
        <taxon>Eukaryota</taxon>
        <taxon>Viridiplantae</taxon>
        <taxon>Streptophyta</taxon>
        <taxon>Embryophyta</taxon>
        <taxon>Tracheophyta</taxon>
        <taxon>Spermatophyta</taxon>
        <taxon>Magnoliopsida</taxon>
        <taxon>eudicotyledons</taxon>
        <taxon>Gunneridae</taxon>
        <taxon>Pentapetalae</taxon>
        <taxon>asterids</taxon>
        <taxon>campanulids</taxon>
        <taxon>Asterales</taxon>
        <taxon>Asteraceae</taxon>
        <taxon>Cichorioideae</taxon>
        <taxon>Cichorieae</taxon>
        <taxon>Cichoriinae</taxon>
        <taxon>Cichorium</taxon>
    </lineage>
</organism>